<reference evidence="1 2" key="1">
    <citation type="submission" date="2019-05" db="EMBL/GenBank/DDBJ databases">
        <title>Another draft genome of Portunus trituberculatus and its Hox gene families provides insights of decapod evolution.</title>
        <authorList>
            <person name="Jeong J.-H."/>
            <person name="Song I."/>
            <person name="Kim S."/>
            <person name="Choi T."/>
            <person name="Kim D."/>
            <person name="Ryu S."/>
            <person name="Kim W."/>
        </authorList>
    </citation>
    <scope>NUCLEOTIDE SEQUENCE [LARGE SCALE GENOMIC DNA]</scope>
    <source>
        <tissue evidence="1">Muscle</tissue>
    </source>
</reference>
<name>A0A5B7FW08_PORTR</name>
<dbReference type="EMBL" id="VSRR010010501">
    <property type="protein sequence ID" value="MPC51910.1"/>
    <property type="molecule type" value="Genomic_DNA"/>
</dbReference>
<dbReference type="Proteomes" id="UP000324222">
    <property type="component" value="Unassembled WGS sequence"/>
</dbReference>
<gene>
    <name evidence="1" type="ORF">E2C01_045767</name>
</gene>
<keyword evidence="2" id="KW-1185">Reference proteome</keyword>
<evidence type="ECO:0000313" key="2">
    <source>
        <dbReference type="Proteomes" id="UP000324222"/>
    </source>
</evidence>
<proteinExistence type="predicted"/>
<comment type="caution">
    <text evidence="1">The sequence shown here is derived from an EMBL/GenBank/DDBJ whole genome shotgun (WGS) entry which is preliminary data.</text>
</comment>
<sequence length="149" mass="17216">MSHLLLCRHYHKTFNSVFLFVDCRIPYPCSVLASWTLGNGLLKKGEIEAFAKTWCQYVWSVQRKAKNQDGEEYHLVEEEQGRTCIVEFSRRLLPSPKLVLHQVILEEQEQGVAAEGTDDERPVSVAQYRPSENLENPAISVLLPLWRFI</sequence>
<protein>
    <submittedName>
        <fullName evidence="1">Uncharacterized protein</fullName>
    </submittedName>
</protein>
<organism evidence="1 2">
    <name type="scientific">Portunus trituberculatus</name>
    <name type="common">Swimming crab</name>
    <name type="synonym">Neptunus trituberculatus</name>
    <dbReference type="NCBI Taxonomy" id="210409"/>
    <lineage>
        <taxon>Eukaryota</taxon>
        <taxon>Metazoa</taxon>
        <taxon>Ecdysozoa</taxon>
        <taxon>Arthropoda</taxon>
        <taxon>Crustacea</taxon>
        <taxon>Multicrustacea</taxon>
        <taxon>Malacostraca</taxon>
        <taxon>Eumalacostraca</taxon>
        <taxon>Eucarida</taxon>
        <taxon>Decapoda</taxon>
        <taxon>Pleocyemata</taxon>
        <taxon>Brachyura</taxon>
        <taxon>Eubrachyura</taxon>
        <taxon>Portunoidea</taxon>
        <taxon>Portunidae</taxon>
        <taxon>Portuninae</taxon>
        <taxon>Portunus</taxon>
    </lineage>
</organism>
<accession>A0A5B7FW08</accession>
<dbReference type="AlphaFoldDB" id="A0A5B7FW08"/>
<evidence type="ECO:0000313" key="1">
    <source>
        <dbReference type="EMBL" id="MPC51910.1"/>
    </source>
</evidence>